<dbReference type="SUPFAM" id="SSF51735">
    <property type="entry name" value="NAD(P)-binding Rossmann-fold domains"/>
    <property type="match status" value="1"/>
</dbReference>
<feature type="domain" description="D-isomer specific 2-hydroxyacid dehydrogenase catalytic" evidence="6">
    <location>
        <begin position="22"/>
        <end position="307"/>
    </location>
</feature>
<dbReference type="InterPro" id="IPR006139">
    <property type="entry name" value="D-isomer_2_OHA_DH_cat_dom"/>
</dbReference>
<dbReference type="InterPro" id="IPR050857">
    <property type="entry name" value="D-2-hydroxyacid_DH"/>
</dbReference>
<dbReference type="InterPro" id="IPR029752">
    <property type="entry name" value="D-isomer_DH_CS1"/>
</dbReference>
<keyword evidence="2" id="KW-0028">Amino-acid biosynthesis</keyword>
<evidence type="ECO:0000313" key="8">
    <source>
        <dbReference type="EMBL" id="TFB76683.1"/>
    </source>
</evidence>
<dbReference type="AlphaFoldDB" id="A0A4R8V502"/>
<keyword evidence="3 5" id="KW-0560">Oxidoreductase</keyword>
<dbReference type="SUPFAM" id="SSF52283">
    <property type="entry name" value="Formate/glycerate dehydrogenase catalytic domain-like"/>
    <property type="match status" value="1"/>
</dbReference>
<comment type="similarity">
    <text evidence="1 5">Belongs to the D-isomer specific 2-hydroxyacid dehydrogenase family.</text>
</comment>
<evidence type="ECO:0000259" key="6">
    <source>
        <dbReference type="Pfam" id="PF00389"/>
    </source>
</evidence>
<evidence type="ECO:0000256" key="3">
    <source>
        <dbReference type="ARBA" id="ARBA00023002"/>
    </source>
</evidence>
<evidence type="ECO:0000256" key="1">
    <source>
        <dbReference type="ARBA" id="ARBA00005854"/>
    </source>
</evidence>
<keyword evidence="4" id="KW-0520">NAD</keyword>
<evidence type="ECO:0000256" key="5">
    <source>
        <dbReference type="RuleBase" id="RU003719"/>
    </source>
</evidence>
<gene>
    <name evidence="8" type="ORF">E3O06_01710</name>
</gene>
<evidence type="ECO:0000313" key="9">
    <source>
        <dbReference type="Proteomes" id="UP000298173"/>
    </source>
</evidence>
<dbReference type="GO" id="GO:0051287">
    <property type="term" value="F:NAD binding"/>
    <property type="evidence" value="ECO:0007669"/>
    <property type="project" value="InterPro"/>
</dbReference>
<name>A0A4R8V502_9MICO</name>
<dbReference type="PANTHER" id="PTHR42789">
    <property type="entry name" value="D-ISOMER SPECIFIC 2-HYDROXYACID DEHYDROGENASE FAMILY PROTEIN (AFU_ORTHOLOGUE AFUA_6G10090)"/>
    <property type="match status" value="1"/>
</dbReference>
<protein>
    <submittedName>
        <fullName evidence="8">Oxidoreductase</fullName>
    </submittedName>
</protein>
<dbReference type="PANTHER" id="PTHR42789:SF1">
    <property type="entry name" value="D-ISOMER SPECIFIC 2-HYDROXYACID DEHYDROGENASE FAMILY PROTEIN (AFU_ORTHOLOGUE AFUA_6G10090)"/>
    <property type="match status" value="1"/>
</dbReference>
<organism evidence="8 9">
    <name type="scientific">Cryobacterium glaciale</name>
    <dbReference type="NCBI Taxonomy" id="1259145"/>
    <lineage>
        <taxon>Bacteria</taxon>
        <taxon>Bacillati</taxon>
        <taxon>Actinomycetota</taxon>
        <taxon>Actinomycetes</taxon>
        <taxon>Micrococcales</taxon>
        <taxon>Microbacteriaceae</taxon>
        <taxon>Cryobacterium</taxon>
    </lineage>
</organism>
<dbReference type="Pfam" id="PF00389">
    <property type="entry name" value="2-Hacid_dh"/>
    <property type="match status" value="1"/>
</dbReference>
<feature type="domain" description="D-isomer specific 2-hydroxyacid dehydrogenase NAD-binding" evidence="7">
    <location>
        <begin position="116"/>
        <end position="282"/>
    </location>
</feature>
<dbReference type="Proteomes" id="UP000298173">
    <property type="component" value="Unassembled WGS sequence"/>
</dbReference>
<evidence type="ECO:0000256" key="2">
    <source>
        <dbReference type="ARBA" id="ARBA00022605"/>
    </source>
</evidence>
<dbReference type="OrthoDB" id="117809at2"/>
<comment type="caution">
    <text evidence="8">The sequence shown here is derived from an EMBL/GenBank/DDBJ whole genome shotgun (WGS) entry which is preliminary data.</text>
</comment>
<dbReference type="Pfam" id="PF02826">
    <property type="entry name" value="2-Hacid_dh_C"/>
    <property type="match status" value="1"/>
</dbReference>
<dbReference type="GO" id="GO:0016616">
    <property type="term" value="F:oxidoreductase activity, acting on the CH-OH group of donors, NAD or NADP as acceptor"/>
    <property type="evidence" value="ECO:0007669"/>
    <property type="project" value="InterPro"/>
</dbReference>
<proteinExistence type="inferred from homology"/>
<sequence>MGKVLITPRSITGAGVELVPELEPLRRAGYEIVAPTPGRSPSAEELLKIVPGCVGWLAGVEPISEQVLEAARELRVISRNGTGTDNIDVAAAARTGVTVVRAAGANAQAVAEMTLTLAMSCLRGVPWSAAALRAGGWQRWEAKELSDCVIGVVGLGAIGRKVASAFSALGATVIGYDPFASETGFRTVTLDDLVSQADVVTLHAPPPADGAALINAERLALFRPQSVLINTARASLVDDGAVLNALREERLGAYAVDAFEIEPPALTELLLHERVLATPHIGAFTGGSVRRATTQAVQGLLDVLTTTKAHETDQQRSAADATS</sequence>
<accession>A0A4R8V502</accession>
<keyword evidence="9" id="KW-1185">Reference proteome</keyword>
<dbReference type="InterPro" id="IPR006140">
    <property type="entry name" value="D-isomer_DH_NAD-bd"/>
</dbReference>
<dbReference type="Gene3D" id="3.40.50.720">
    <property type="entry name" value="NAD(P)-binding Rossmann-like Domain"/>
    <property type="match status" value="2"/>
</dbReference>
<dbReference type="EMBL" id="SOEY01000005">
    <property type="protein sequence ID" value="TFB76683.1"/>
    <property type="molecule type" value="Genomic_DNA"/>
</dbReference>
<dbReference type="GO" id="GO:0008652">
    <property type="term" value="P:amino acid biosynthetic process"/>
    <property type="evidence" value="ECO:0007669"/>
    <property type="project" value="UniProtKB-KW"/>
</dbReference>
<dbReference type="InterPro" id="IPR036291">
    <property type="entry name" value="NAD(P)-bd_dom_sf"/>
</dbReference>
<evidence type="ECO:0000256" key="4">
    <source>
        <dbReference type="ARBA" id="ARBA00023027"/>
    </source>
</evidence>
<dbReference type="PROSITE" id="PS00065">
    <property type="entry name" value="D_2_HYDROXYACID_DH_1"/>
    <property type="match status" value="1"/>
</dbReference>
<evidence type="ECO:0000259" key="7">
    <source>
        <dbReference type="Pfam" id="PF02826"/>
    </source>
</evidence>
<reference evidence="8 9" key="1">
    <citation type="submission" date="2019-03" db="EMBL/GenBank/DDBJ databases">
        <title>Genomics of glacier-inhabiting Cryobacterium strains.</title>
        <authorList>
            <person name="Liu Q."/>
            <person name="Xin Y.-H."/>
        </authorList>
    </citation>
    <scope>NUCLEOTIDE SEQUENCE [LARGE SCALE GENOMIC DNA]</scope>
    <source>
        <strain evidence="8 9">HLT2-23</strain>
    </source>
</reference>